<evidence type="ECO:0008006" key="20">
    <source>
        <dbReference type="Google" id="ProtNLM"/>
    </source>
</evidence>
<comment type="subcellular location">
    <subcellularLocation>
        <location evidence="1">Secreted</location>
    </subcellularLocation>
</comment>
<dbReference type="InterPro" id="IPR010259">
    <property type="entry name" value="S8pro/Inhibitor_I9"/>
</dbReference>
<dbReference type="Pfam" id="PF00082">
    <property type="entry name" value="Peptidase_S8"/>
    <property type="match status" value="1"/>
</dbReference>
<dbReference type="InterPro" id="IPR023828">
    <property type="entry name" value="Peptidase_S8_Ser-AS"/>
</dbReference>
<evidence type="ECO:0000256" key="1">
    <source>
        <dbReference type="ARBA" id="ARBA00004613"/>
    </source>
</evidence>
<feature type="signal peptide" evidence="14">
    <location>
        <begin position="1"/>
        <end position="27"/>
    </location>
</feature>
<dbReference type="Pfam" id="PF05922">
    <property type="entry name" value="Inhibitor_I9"/>
    <property type="match status" value="1"/>
</dbReference>
<dbReference type="CDD" id="cd04852">
    <property type="entry name" value="Peptidases_S8_3"/>
    <property type="match status" value="1"/>
</dbReference>
<dbReference type="InterPro" id="IPR045051">
    <property type="entry name" value="SBT"/>
</dbReference>
<feature type="active site" description="Charge relay system" evidence="11 12">
    <location>
        <position position="546"/>
    </location>
</feature>
<sequence length="817" mass="88571">MAMPTFPPLLLLSWFLFAHFFSLVVIAERSTYIVHLDKSLMPNMFASHHHWHSSTIESIKIVNPALLNSYHPVPKLLYSYDNVFHGFSAVLSKDELEALKKSAGFISAYKDRSVEAHTTNTSEYLKLNPSSGLWPASGFGQDVVIGVLDSGVWPESASFRDDGMPEIPKKWKGICRPGMLFNTSLCNRKLIGANYFNKGLLASNPDVNISMNSARDTGGHGTHVASIAAGNFVKGASYFGYAPGTAKGVAPRARLAVYKFSFDEGNVASDLIAAMDQAVADGVDMICISYGWRFIPLYEDTIAIAAFGAMAKGVLVSASAGNRGPFMGSLNNGVPWIFTVASGHTERWFSGTLTLGNDLKIRGWSLFPARAIIDDWPVIYNKTVSACDSAELLAQVPDAGRSIIICRKSADAEEVASQMRSVAEARLGAAIFISNDPAVLRSIEFPNPGVVITPKEGKQVLSYVSTTTEPKASISFLETHLDSKPAPVVSASSARGPSRSYLRVSKPDILAPGVLVLAAWPSNTMAATIGTNIELATDYLLESGTSMAAPHIAGIAALVKGAHPEWSPSAIRSAMMTTANPLDNNQKPIRKSEDDKPATSLDMGAGHVDPNRALDPGLIYDTTPQDYVNLLCSLNFTEEQFKTIARSSANHNCSNPSSDINYPSFIAFFSPEGNFTFLEQKFRRTVTNVGSAAAKYRVKVKAPRNSKVSVSPQTLDFKKKNQKLSYSLTIRYKDDAEQEVQSGSITWVEENGNHTVRSPIVISPEIETWSVEAHTTHTSEFLKLNPSSGLWPASGFSQDVVIGVLDSGETHWGQLLQ</sequence>
<dbReference type="Pfam" id="PF17766">
    <property type="entry name" value="fn3_6"/>
    <property type="match status" value="1"/>
</dbReference>
<dbReference type="Gene3D" id="2.60.40.2310">
    <property type="match status" value="1"/>
</dbReference>
<dbReference type="FunFam" id="3.30.70.80:FF:000003">
    <property type="entry name" value="Subtilisin-like protease SBT1.9"/>
    <property type="match status" value="1"/>
</dbReference>
<dbReference type="GO" id="GO:0004252">
    <property type="term" value="F:serine-type endopeptidase activity"/>
    <property type="evidence" value="ECO:0007669"/>
    <property type="project" value="UniProtKB-UniRule"/>
</dbReference>
<keyword evidence="7" id="KW-0068">Autocatalytic cleavage</keyword>
<dbReference type="Gene3D" id="3.30.70.80">
    <property type="entry name" value="Peptidase S8 propeptide/proteinase inhibitor I9"/>
    <property type="match status" value="1"/>
</dbReference>
<keyword evidence="6 12" id="KW-0378">Hydrolase</keyword>
<dbReference type="InterPro" id="IPR034197">
    <property type="entry name" value="Peptidases_S8_3"/>
</dbReference>
<protein>
    <recommendedName>
        <fullName evidence="20">Subtilisin-like protease SBT1.9</fullName>
    </recommendedName>
</protein>
<dbReference type="PROSITE" id="PS00138">
    <property type="entry name" value="SUBTILASE_SER"/>
    <property type="match status" value="1"/>
</dbReference>
<keyword evidence="4 12" id="KW-0645">Protease</keyword>
<evidence type="ECO:0000256" key="4">
    <source>
        <dbReference type="ARBA" id="ARBA00022670"/>
    </source>
</evidence>
<reference evidence="18 19" key="1">
    <citation type="submission" date="2024-02" db="EMBL/GenBank/DDBJ databases">
        <title>de novo genome assembly of Solanum bulbocastanum strain 11H21.</title>
        <authorList>
            <person name="Hosaka A.J."/>
        </authorList>
    </citation>
    <scope>NUCLEOTIDE SEQUENCE [LARGE SCALE GENOMIC DNA]</scope>
    <source>
        <tissue evidence="18">Young leaves</tissue>
    </source>
</reference>
<evidence type="ECO:0000256" key="10">
    <source>
        <dbReference type="ARBA" id="ARBA00023180"/>
    </source>
</evidence>
<feature type="domain" description="Subtilisin-like protease fibronectin type-III" evidence="17">
    <location>
        <begin position="659"/>
        <end position="762"/>
    </location>
</feature>
<feature type="region of interest" description="Disordered" evidence="13">
    <location>
        <begin position="579"/>
        <end position="609"/>
    </location>
</feature>
<evidence type="ECO:0000256" key="2">
    <source>
        <dbReference type="ARBA" id="ARBA00011073"/>
    </source>
</evidence>
<dbReference type="PROSITE" id="PS51892">
    <property type="entry name" value="SUBTILASE"/>
    <property type="match status" value="1"/>
</dbReference>
<organism evidence="18 19">
    <name type="scientific">Solanum bulbocastanum</name>
    <name type="common">Wild potato</name>
    <dbReference type="NCBI Taxonomy" id="147425"/>
    <lineage>
        <taxon>Eukaryota</taxon>
        <taxon>Viridiplantae</taxon>
        <taxon>Streptophyta</taxon>
        <taxon>Embryophyta</taxon>
        <taxon>Tracheophyta</taxon>
        <taxon>Spermatophyta</taxon>
        <taxon>Magnoliopsida</taxon>
        <taxon>eudicotyledons</taxon>
        <taxon>Gunneridae</taxon>
        <taxon>Pentapetalae</taxon>
        <taxon>asterids</taxon>
        <taxon>lamiids</taxon>
        <taxon>Solanales</taxon>
        <taxon>Solanaceae</taxon>
        <taxon>Solanoideae</taxon>
        <taxon>Solaneae</taxon>
        <taxon>Solanum</taxon>
    </lineage>
</organism>
<evidence type="ECO:0000256" key="8">
    <source>
        <dbReference type="ARBA" id="ARBA00022825"/>
    </source>
</evidence>
<dbReference type="PRINTS" id="PR00723">
    <property type="entry name" value="SUBTILISIN"/>
</dbReference>
<dbReference type="InterPro" id="IPR015500">
    <property type="entry name" value="Peptidase_S8_subtilisin-rel"/>
</dbReference>
<dbReference type="InterPro" id="IPR000209">
    <property type="entry name" value="Peptidase_S8/S53_dom"/>
</dbReference>
<dbReference type="CDD" id="cd02120">
    <property type="entry name" value="PA_subtilisin_like"/>
    <property type="match status" value="1"/>
</dbReference>
<evidence type="ECO:0000256" key="9">
    <source>
        <dbReference type="ARBA" id="ARBA00023145"/>
    </source>
</evidence>
<dbReference type="SUPFAM" id="SSF52743">
    <property type="entry name" value="Subtilisin-like"/>
    <property type="match status" value="1"/>
</dbReference>
<gene>
    <name evidence="18" type="ORF">RDI58_001825</name>
</gene>
<proteinExistence type="inferred from homology"/>
<evidence type="ECO:0000256" key="3">
    <source>
        <dbReference type="ARBA" id="ARBA00022525"/>
    </source>
</evidence>
<evidence type="ECO:0000256" key="7">
    <source>
        <dbReference type="ARBA" id="ARBA00022813"/>
    </source>
</evidence>
<evidence type="ECO:0000256" key="14">
    <source>
        <dbReference type="SAM" id="SignalP"/>
    </source>
</evidence>
<dbReference type="InterPro" id="IPR037045">
    <property type="entry name" value="S8pro/Inhibitor_I9_sf"/>
</dbReference>
<evidence type="ECO:0000259" key="16">
    <source>
        <dbReference type="Pfam" id="PF05922"/>
    </source>
</evidence>
<keyword evidence="3" id="KW-0964">Secreted</keyword>
<keyword evidence="8 12" id="KW-0720">Serine protease</keyword>
<evidence type="ECO:0000256" key="13">
    <source>
        <dbReference type="SAM" id="MobiDB-lite"/>
    </source>
</evidence>
<dbReference type="InterPro" id="IPR041469">
    <property type="entry name" value="Subtilisin-like_FN3"/>
</dbReference>
<evidence type="ECO:0000256" key="6">
    <source>
        <dbReference type="ARBA" id="ARBA00022801"/>
    </source>
</evidence>
<dbReference type="PROSITE" id="PS00137">
    <property type="entry name" value="SUBTILASE_HIS"/>
    <property type="match status" value="1"/>
</dbReference>
<evidence type="ECO:0000313" key="19">
    <source>
        <dbReference type="Proteomes" id="UP001371456"/>
    </source>
</evidence>
<keyword evidence="5 14" id="KW-0732">Signal</keyword>
<evidence type="ECO:0000259" key="17">
    <source>
        <dbReference type="Pfam" id="PF17766"/>
    </source>
</evidence>
<keyword evidence="19" id="KW-1185">Reference proteome</keyword>
<evidence type="ECO:0000259" key="15">
    <source>
        <dbReference type="Pfam" id="PF00082"/>
    </source>
</evidence>
<feature type="active site" description="Charge relay system" evidence="11 12">
    <location>
        <position position="220"/>
    </location>
</feature>
<dbReference type="InterPro" id="IPR022398">
    <property type="entry name" value="Peptidase_S8_His-AS"/>
</dbReference>
<dbReference type="AlphaFoldDB" id="A0AAN8UDM5"/>
<feature type="domain" description="Peptidase S8/S53" evidence="15">
    <location>
        <begin position="140"/>
        <end position="585"/>
    </location>
</feature>
<feature type="chain" id="PRO_5042934638" description="Subtilisin-like protease SBT1.9" evidence="14">
    <location>
        <begin position="28"/>
        <end position="817"/>
    </location>
</feature>
<evidence type="ECO:0000256" key="11">
    <source>
        <dbReference type="PIRSR" id="PIRSR615500-1"/>
    </source>
</evidence>
<dbReference type="EMBL" id="JBANQN010000001">
    <property type="protein sequence ID" value="KAK6804041.1"/>
    <property type="molecule type" value="Genomic_DNA"/>
</dbReference>
<keyword evidence="9" id="KW-0865">Zymogen</keyword>
<dbReference type="GO" id="GO:0006508">
    <property type="term" value="P:proteolysis"/>
    <property type="evidence" value="ECO:0007669"/>
    <property type="project" value="UniProtKB-KW"/>
</dbReference>
<accession>A0AAN8UDM5</accession>
<dbReference type="Gene3D" id="3.50.30.30">
    <property type="match status" value="1"/>
</dbReference>
<feature type="active site" description="Charge relay system" evidence="11 12">
    <location>
        <position position="149"/>
    </location>
</feature>
<dbReference type="FunFam" id="3.40.50.200:FF:000006">
    <property type="entry name" value="Subtilisin-like protease SBT1.5"/>
    <property type="match status" value="1"/>
</dbReference>
<dbReference type="PANTHER" id="PTHR10795">
    <property type="entry name" value="PROPROTEIN CONVERTASE SUBTILISIN/KEXIN"/>
    <property type="match status" value="1"/>
</dbReference>
<feature type="domain" description="Inhibitor I9" evidence="16">
    <location>
        <begin position="31"/>
        <end position="117"/>
    </location>
</feature>
<keyword evidence="10" id="KW-0325">Glycoprotein</keyword>
<evidence type="ECO:0000256" key="5">
    <source>
        <dbReference type="ARBA" id="ARBA00022729"/>
    </source>
</evidence>
<name>A0AAN8UDM5_SOLBU</name>
<comment type="similarity">
    <text evidence="2 12">Belongs to the peptidase S8 family.</text>
</comment>
<dbReference type="Gene3D" id="3.40.50.200">
    <property type="entry name" value="Peptidase S8/S53 domain"/>
    <property type="match status" value="1"/>
</dbReference>
<comment type="caution">
    <text evidence="18">The sequence shown here is derived from an EMBL/GenBank/DDBJ whole genome shotgun (WGS) entry which is preliminary data.</text>
</comment>
<evidence type="ECO:0000256" key="12">
    <source>
        <dbReference type="PROSITE-ProRule" id="PRU01240"/>
    </source>
</evidence>
<dbReference type="Proteomes" id="UP001371456">
    <property type="component" value="Unassembled WGS sequence"/>
</dbReference>
<dbReference type="InterPro" id="IPR036852">
    <property type="entry name" value="Peptidase_S8/S53_dom_sf"/>
</dbReference>
<evidence type="ECO:0000313" key="18">
    <source>
        <dbReference type="EMBL" id="KAK6804041.1"/>
    </source>
</evidence>
<dbReference type="GO" id="GO:0005576">
    <property type="term" value="C:extracellular region"/>
    <property type="evidence" value="ECO:0007669"/>
    <property type="project" value="UniProtKB-SubCell"/>
</dbReference>
<dbReference type="FunFam" id="3.50.30.30:FF:000039">
    <property type="entry name" value="Subtilisin-like protease SBT3"/>
    <property type="match status" value="1"/>
</dbReference>